<reference evidence="1 2" key="1">
    <citation type="journal article" date="2019" name="Int. J. Syst. Evol. Microbiol.">
        <title>The Global Catalogue of Microorganisms (GCM) 10K type strain sequencing project: providing services to taxonomists for standard genome sequencing and annotation.</title>
        <authorList>
            <consortium name="The Broad Institute Genomics Platform"/>
            <consortium name="The Broad Institute Genome Sequencing Center for Infectious Disease"/>
            <person name="Wu L."/>
            <person name="Ma J."/>
        </authorList>
    </citation>
    <scope>NUCLEOTIDE SEQUENCE [LARGE SCALE GENOMIC DNA]</scope>
    <source>
        <strain evidence="1 2">CGMCC 1.12720</strain>
    </source>
</reference>
<evidence type="ECO:0000313" key="2">
    <source>
        <dbReference type="Proteomes" id="UP000605392"/>
    </source>
</evidence>
<accession>A0ACB5PLK1</accession>
<organism evidence="1 2">
    <name type="scientific">Hymenobacter qilianensis</name>
    <dbReference type="NCBI Taxonomy" id="1385715"/>
    <lineage>
        <taxon>Bacteria</taxon>
        <taxon>Pseudomonadati</taxon>
        <taxon>Bacteroidota</taxon>
        <taxon>Cytophagia</taxon>
        <taxon>Cytophagales</taxon>
        <taxon>Hymenobacteraceae</taxon>
        <taxon>Hymenobacter</taxon>
    </lineage>
</organism>
<dbReference type="Proteomes" id="UP000605392">
    <property type="component" value="Unassembled WGS sequence"/>
</dbReference>
<evidence type="ECO:0000313" key="1">
    <source>
        <dbReference type="EMBL" id="GGF50561.1"/>
    </source>
</evidence>
<protein>
    <submittedName>
        <fullName evidence="1">Uncharacterized protein</fullName>
    </submittedName>
</protein>
<comment type="caution">
    <text evidence="1">The sequence shown here is derived from an EMBL/GenBank/DDBJ whole genome shotgun (WGS) entry which is preliminary data.</text>
</comment>
<keyword evidence="2" id="KW-1185">Reference proteome</keyword>
<name>A0ACB5PLK1_9BACT</name>
<dbReference type="EMBL" id="BMFN01000001">
    <property type="protein sequence ID" value="GGF50561.1"/>
    <property type="molecule type" value="Genomic_DNA"/>
</dbReference>
<sequence length="61" mass="6599">MFERGFRPDAGAAALGSAVENDAEIRFKKAPQNSNSTYSVLETAFQLPLVCVISYARLSCS</sequence>
<proteinExistence type="predicted"/>
<gene>
    <name evidence="1" type="ORF">GCM10011375_02560</name>
</gene>